<comment type="caution">
    <text evidence="7">The sequence shown here is derived from an EMBL/GenBank/DDBJ whole genome shotgun (WGS) entry which is preliminary data.</text>
</comment>
<keyword evidence="5 6" id="KW-0472">Membrane</keyword>
<dbReference type="RefSeq" id="WP_343959303.1">
    <property type="nucleotide sequence ID" value="NZ_BAAAMN010000049.1"/>
</dbReference>
<keyword evidence="4 6" id="KW-1133">Transmembrane helix</keyword>
<comment type="subcellular location">
    <subcellularLocation>
        <location evidence="1">Cell membrane</location>
        <topology evidence="1">Multi-pass membrane protein</topology>
    </subcellularLocation>
</comment>
<feature type="transmembrane region" description="Helical" evidence="6">
    <location>
        <begin position="82"/>
        <end position="112"/>
    </location>
</feature>
<evidence type="ECO:0000256" key="3">
    <source>
        <dbReference type="ARBA" id="ARBA00022692"/>
    </source>
</evidence>
<evidence type="ECO:0000256" key="1">
    <source>
        <dbReference type="ARBA" id="ARBA00004651"/>
    </source>
</evidence>
<organism evidence="7 8">
    <name type="scientific">Yaniella flava</name>
    <dbReference type="NCBI Taxonomy" id="287930"/>
    <lineage>
        <taxon>Bacteria</taxon>
        <taxon>Bacillati</taxon>
        <taxon>Actinomycetota</taxon>
        <taxon>Actinomycetes</taxon>
        <taxon>Micrococcales</taxon>
        <taxon>Micrococcaceae</taxon>
        <taxon>Yaniella</taxon>
    </lineage>
</organism>
<evidence type="ECO:0000256" key="4">
    <source>
        <dbReference type="ARBA" id="ARBA00022989"/>
    </source>
</evidence>
<gene>
    <name evidence="7" type="ORF">GCM10009720_25480</name>
</gene>
<keyword evidence="2" id="KW-1003">Cell membrane</keyword>
<dbReference type="EMBL" id="BAAAMN010000049">
    <property type="protein sequence ID" value="GAA2043492.1"/>
    <property type="molecule type" value="Genomic_DNA"/>
</dbReference>
<protein>
    <submittedName>
        <fullName evidence="7">Aromatic acid exporter family protein</fullName>
    </submittedName>
</protein>
<dbReference type="Pfam" id="PF06081">
    <property type="entry name" value="ArAE_1"/>
    <property type="match status" value="1"/>
</dbReference>
<evidence type="ECO:0000256" key="5">
    <source>
        <dbReference type="ARBA" id="ARBA00023136"/>
    </source>
</evidence>
<reference evidence="7 8" key="1">
    <citation type="journal article" date="2019" name="Int. J. Syst. Evol. Microbiol.">
        <title>The Global Catalogue of Microorganisms (GCM) 10K type strain sequencing project: providing services to taxonomists for standard genome sequencing and annotation.</title>
        <authorList>
            <consortium name="The Broad Institute Genomics Platform"/>
            <consortium name="The Broad Institute Genome Sequencing Center for Infectious Disease"/>
            <person name="Wu L."/>
            <person name="Ma J."/>
        </authorList>
    </citation>
    <scope>NUCLEOTIDE SEQUENCE [LARGE SCALE GENOMIC DNA]</scope>
    <source>
        <strain evidence="7 8">JCM 13595</strain>
    </source>
</reference>
<dbReference type="PANTHER" id="PTHR40064">
    <property type="entry name" value="MEMBRANE PROTEIN-RELATED"/>
    <property type="match status" value="1"/>
</dbReference>
<sequence>MPTGTSRLNKRLLVWLKQPETLTDLLQVTKTVIAATAAWAIVALWWGSEIAFLAPWTAMLTVHATVYRSFSSGIQSTLASAIGLTLSFVVGHFLGVSLATFALALFVGLVAARLNWIRDEGMAIVTTVIFVLASDYQDQEHLMVDRFAEVAIGVAMGIIVNLLIVPPLRNQQAQRYVNHASERMGNILVTMSAELSDSWNTDEVHEWLTEMESMSDELDSAWQIVRFARESERGNPRRLRPWTRRSQQQHYDENADRSYEEILQSMDEGVSHLSHLARTLRDATYQQGAWDTGFRKEWVKLLHETGDALGDTDATLEPLFDRLDEIALKFSHEDDLPARGWPVYGSLLTSLRHIITIAAMSPKIERAAS</sequence>
<dbReference type="InterPro" id="IPR010343">
    <property type="entry name" value="ArAE_1"/>
</dbReference>
<keyword evidence="3 6" id="KW-0812">Transmembrane</keyword>
<proteinExistence type="predicted"/>
<evidence type="ECO:0000313" key="8">
    <source>
        <dbReference type="Proteomes" id="UP001501461"/>
    </source>
</evidence>
<accession>A0ABN2UTJ2</accession>
<evidence type="ECO:0000256" key="6">
    <source>
        <dbReference type="SAM" id="Phobius"/>
    </source>
</evidence>
<keyword evidence="8" id="KW-1185">Reference proteome</keyword>
<feature type="transmembrane region" description="Helical" evidence="6">
    <location>
        <begin position="147"/>
        <end position="165"/>
    </location>
</feature>
<dbReference type="PANTHER" id="PTHR40064:SF1">
    <property type="entry name" value="MEMBRANE PROTEIN"/>
    <property type="match status" value="1"/>
</dbReference>
<dbReference type="Proteomes" id="UP001501461">
    <property type="component" value="Unassembled WGS sequence"/>
</dbReference>
<name>A0ABN2UTJ2_9MICC</name>
<evidence type="ECO:0000256" key="2">
    <source>
        <dbReference type="ARBA" id="ARBA00022475"/>
    </source>
</evidence>
<evidence type="ECO:0000313" key="7">
    <source>
        <dbReference type="EMBL" id="GAA2043492.1"/>
    </source>
</evidence>
<dbReference type="InterPro" id="IPR052984">
    <property type="entry name" value="UPF0421"/>
</dbReference>